<dbReference type="EMBL" id="CM023473">
    <property type="protein sequence ID" value="KAH7953374.1"/>
    <property type="molecule type" value="Genomic_DNA"/>
</dbReference>
<reference evidence="1" key="1">
    <citation type="submission" date="2020-05" db="EMBL/GenBank/DDBJ databases">
        <title>Large-scale comparative analyses of tick genomes elucidate their genetic diversity and vector capacities.</title>
        <authorList>
            <person name="Jia N."/>
            <person name="Wang J."/>
            <person name="Shi W."/>
            <person name="Du L."/>
            <person name="Sun Y."/>
            <person name="Zhan W."/>
            <person name="Jiang J."/>
            <person name="Wang Q."/>
            <person name="Zhang B."/>
            <person name="Ji P."/>
            <person name="Sakyi L.B."/>
            <person name="Cui X."/>
            <person name="Yuan T."/>
            <person name="Jiang B."/>
            <person name="Yang W."/>
            <person name="Lam T.T.-Y."/>
            <person name="Chang Q."/>
            <person name="Ding S."/>
            <person name="Wang X."/>
            <person name="Zhu J."/>
            <person name="Ruan X."/>
            <person name="Zhao L."/>
            <person name="Wei J."/>
            <person name="Que T."/>
            <person name="Du C."/>
            <person name="Cheng J."/>
            <person name="Dai P."/>
            <person name="Han X."/>
            <person name="Huang E."/>
            <person name="Gao Y."/>
            <person name="Liu J."/>
            <person name="Shao H."/>
            <person name="Ye R."/>
            <person name="Li L."/>
            <person name="Wei W."/>
            <person name="Wang X."/>
            <person name="Wang C."/>
            <person name="Yang T."/>
            <person name="Huo Q."/>
            <person name="Li W."/>
            <person name="Guo W."/>
            <person name="Chen H."/>
            <person name="Zhou L."/>
            <person name="Ni X."/>
            <person name="Tian J."/>
            <person name="Zhou Y."/>
            <person name="Sheng Y."/>
            <person name="Liu T."/>
            <person name="Pan Y."/>
            <person name="Xia L."/>
            <person name="Li J."/>
            <person name="Zhao F."/>
            <person name="Cao W."/>
        </authorList>
    </citation>
    <scope>NUCLEOTIDE SEQUENCE</scope>
    <source>
        <strain evidence="1">Dsil-2018</strain>
    </source>
</reference>
<organism evidence="1 2">
    <name type="scientific">Dermacentor silvarum</name>
    <name type="common">Tick</name>
    <dbReference type="NCBI Taxonomy" id="543639"/>
    <lineage>
        <taxon>Eukaryota</taxon>
        <taxon>Metazoa</taxon>
        <taxon>Ecdysozoa</taxon>
        <taxon>Arthropoda</taxon>
        <taxon>Chelicerata</taxon>
        <taxon>Arachnida</taxon>
        <taxon>Acari</taxon>
        <taxon>Parasitiformes</taxon>
        <taxon>Ixodida</taxon>
        <taxon>Ixodoidea</taxon>
        <taxon>Ixodidae</taxon>
        <taxon>Rhipicephalinae</taxon>
        <taxon>Dermacentor</taxon>
    </lineage>
</organism>
<proteinExistence type="predicted"/>
<accession>A0ACB8CW52</accession>
<keyword evidence="2" id="KW-1185">Reference proteome</keyword>
<name>A0ACB8CW52_DERSI</name>
<dbReference type="Proteomes" id="UP000821865">
    <property type="component" value="Chromosome 4"/>
</dbReference>
<evidence type="ECO:0000313" key="1">
    <source>
        <dbReference type="EMBL" id="KAH7953374.1"/>
    </source>
</evidence>
<protein>
    <submittedName>
        <fullName evidence="1">Uncharacterized protein</fullName>
    </submittedName>
</protein>
<comment type="caution">
    <text evidence="1">The sequence shown here is derived from an EMBL/GenBank/DDBJ whole genome shotgun (WGS) entry which is preliminary data.</text>
</comment>
<sequence length="236" mass="26136">MWDGDCVDHLWAIGDVLGMPTAICVLYLSVDNKQCIANGQLVECLHADARTLTAGKQCIIVGDFNGHLNKLDGFMDSNGQLLLQIAEDLQLEIANLGLCCDRQATWCARGSCMSTDFALVSPHLGALDIDEKGLYSLGSDHNRLLLEFSYSGIRGARARRPQTQSTYLPSKAVQVVMEEFETCSWRNEATTYEEYMSALLLVMERHVVSDKQSTHAVQNPWWDSGSEEIMASTPRG</sequence>
<gene>
    <name evidence="1" type="ORF">HPB49_007498</name>
</gene>
<evidence type="ECO:0000313" key="2">
    <source>
        <dbReference type="Proteomes" id="UP000821865"/>
    </source>
</evidence>